<keyword evidence="2" id="KW-0479">Metal-binding</keyword>
<feature type="region of interest" description="Disordered" evidence="9">
    <location>
        <begin position="1096"/>
        <end position="1121"/>
    </location>
</feature>
<dbReference type="SMART" id="SM00490">
    <property type="entry name" value="HELICc"/>
    <property type="match status" value="1"/>
</dbReference>
<evidence type="ECO:0000256" key="7">
    <source>
        <dbReference type="ARBA" id="ARBA00022833"/>
    </source>
</evidence>
<evidence type="ECO:0000256" key="1">
    <source>
        <dbReference type="ARBA" id="ARBA00008438"/>
    </source>
</evidence>
<sequence>MEIIDLCSDSEDDVKLCSKGKDITHLCSEDRKDNLVPIDGVDSPLLLLNTPFAKNNAEQPITLDDDDWLSSNHASCSYRSPAGSSHRIYPLSSSSLMLSYGKTKQEIDDDDDVYMYSAPPPSFPTSHPSLSDEEDLTARFNYADGGTGMFSSTSSMDWKLPFGTSQNVKTDSDSDDVYAYEGLHSQRMFPPSMPSFNPVNNDPEVSNGFGMQGQPNAEKRPLACDERAIYEEALQHISQETKEEDLPEGVLSISLLKHQRIALAWMLSKENSSHCPGGILADDQGLGKTISTIALIQKERVQQFNFMSADSDSKNSVPLDLDDDDIVMAMDKNKPKGEPSDRLDHELCASSSGSAFNRMANTVKVEPKKKGRVNLPSSASTSRSATRPSAGTLVVCPASILKQWASEIKAKVAESSRLSVLVYHGGSRTSKPTELAKYDVVVTTYTIVGQEVPKQDSDDDMEPNNDEKYGLCPDFAARKRKLSKQTKKKAIKKKKVNSSAADLDGGPLARVRWFRVVLDEAQTIKNHRTKSARACCGLKAKRRWCLSGTPMQNTIDDLYSYFRFLKYEPYSSFSLFRSMIKGPISRGSSQGYKKLQTVLKIILLRRTKETLLDGEPIIKVPPKTIELKKINFTQEERYFYLALEEGSREKFKEFAAAGTIKQNYANILVLLLRLRQACDHPYLLKDDNQANYTDPASIEMAKQLPRKIVMNLLEKLEVRRPICMICAEQRKNDMDSRTGPKEPPENAVITTCCHIFCYECAQESLSEEEVCPVCKQKLSSELLFSRPVLRLCISDELESYAITSSAAAAAGNSSAASASASSAAVVAAAGADNSASSAAAAAAAGADSSAAAAAADESSSICEASYISSKIKAAVDTLKSIFNTHGPTDSDAPKAIVFSQWTGMLNVLELSLNSNFINFRRLDGSMSLDDREEAVQEFKADPAVRVMLMSLKAGNLGLNMIAASHVIMLDPWWNPYAEDQAVDRAHRIGQTRPVTVTRFTVNDTVEDRILALQAKKREMVASAFGDEKTGGIATRLTVEDLGYLFNRPRYPEQKRCIAADAVRKQSAWRYLNQGLQPSPSLLRRETEEYDRRQVLPSFGVDGSSGAGSSSTGASSSRMAFTPVKKESEELSLLRTVKREPERRDGGVVGPEDFLPPAEADALEAAILLRGAREEEEAEQRRRREADLDKLLLEQGLVKACEFDDNLAA</sequence>
<dbReference type="InterPro" id="IPR001650">
    <property type="entry name" value="Helicase_C-like"/>
</dbReference>
<dbReference type="Gene3D" id="3.40.50.300">
    <property type="entry name" value="P-loop containing nucleotide triphosphate hydrolases"/>
    <property type="match status" value="2"/>
</dbReference>
<evidence type="ECO:0000256" key="2">
    <source>
        <dbReference type="ARBA" id="ARBA00022723"/>
    </source>
</evidence>
<dbReference type="PROSITE" id="PS51194">
    <property type="entry name" value="HELICASE_CTER"/>
    <property type="match status" value="1"/>
</dbReference>
<dbReference type="Gene3D" id="3.30.40.10">
    <property type="entry name" value="Zinc/RING finger domain, C3HC4 (zinc finger)"/>
    <property type="match status" value="1"/>
</dbReference>
<dbReference type="GO" id="GO:0016787">
    <property type="term" value="F:hydrolase activity"/>
    <property type="evidence" value="ECO:0007669"/>
    <property type="project" value="UniProtKB-KW"/>
</dbReference>
<dbReference type="eggNOG" id="KOG1001">
    <property type="taxonomic scope" value="Eukaryota"/>
</dbReference>
<dbReference type="Gene3D" id="3.40.50.10810">
    <property type="entry name" value="Tandem AAA-ATPase domain"/>
    <property type="match status" value="3"/>
</dbReference>
<feature type="compositionally biased region" description="Low complexity" evidence="9">
    <location>
        <begin position="376"/>
        <end position="388"/>
    </location>
</feature>
<dbReference type="InterPro" id="IPR050628">
    <property type="entry name" value="SNF2_RAD54_helicase_TF"/>
</dbReference>
<dbReference type="STRING" id="4572.M7YC94"/>
<dbReference type="AlphaFoldDB" id="M7YC94"/>
<feature type="region of interest" description="Disordered" evidence="9">
    <location>
        <begin position="1136"/>
        <end position="1155"/>
    </location>
</feature>
<proteinExistence type="inferred from homology"/>
<dbReference type="SMART" id="SM00184">
    <property type="entry name" value="RING"/>
    <property type="match status" value="1"/>
</dbReference>
<evidence type="ECO:0000256" key="3">
    <source>
        <dbReference type="ARBA" id="ARBA00022741"/>
    </source>
</evidence>
<gene>
    <name evidence="10" type="ORF">TRIUR3_31042</name>
</gene>
<dbReference type="EMBL" id="KD255456">
    <property type="protein sequence ID" value="EMS47838.1"/>
    <property type="molecule type" value="Genomic_DNA"/>
</dbReference>
<dbReference type="Pfam" id="PF00271">
    <property type="entry name" value="Helicase_C"/>
    <property type="match status" value="1"/>
</dbReference>
<dbReference type="GO" id="GO:0005634">
    <property type="term" value="C:nucleus"/>
    <property type="evidence" value="ECO:0007669"/>
    <property type="project" value="TreeGrafter"/>
</dbReference>
<organism evidence="10">
    <name type="scientific">Triticum urartu</name>
    <name type="common">Red wild einkorn</name>
    <name type="synonym">Crithodium urartu</name>
    <dbReference type="NCBI Taxonomy" id="4572"/>
    <lineage>
        <taxon>Eukaryota</taxon>
        <taxon>Viridiplantae</taxon>
        <taxon>Streptophyta</taxon>
        <taxon>Embryophyta</taxon>
        <taxon>Tracheophyta</taxon>
        <taxon>Spermatophyta</taxon>
        <taxon>Magnoliopsida</taxon>
        <taxon>Liliopsida</taxon>
        <taxon>Poales</taxon>
        <taxon>Poaceae</taxon>
        <taxon>BOP clade</taxon>
        <taxon>Pooideae</taxon>
        <taxon>Triticodae</taxon>
        <taxon>Triticeae</taxon>
        <taxon>Triticinae</taxon>
        <taxon>Triticum</taxon>
    </lineage>
</organism>
<comment type="similarity">
    <text evidence="1">Belongs to the SNF2/RAD54 helicase family. RAD16 subfamily.</text>
</comment>
<evidence type="ECO:0000256" key="4">
    <source>
        <dbReference type="ARBA" id="ARBA00022771"/>
    </source>
</evidence>
<reference evidence="10" key="1">
    <citation type="journal article" date="2013" name="Nature">
        <title>Draft genome of the wheat A-genome progenitor Triticum urartu.</title>
        <authorList>
            <person name="Ling H.Q."/>
            <person name="Zhao S."/>
            <person name="Liu D."/>
            <person name="Wang J."/>
            <person name="Sun H."/>
            <person name="Zhang C."/>
            <person name="Fan H."/>
            <person name="Li D."/>
            <person name="Dong L."/>
            <person name="Tao Y."/>
            <person name="Gao C."/>
            <person name="Wu H."/>
            <person name="Li Y."/>
            <person name="Cui Y."/>
            <person name="Guo X."/>
            <person name="Zheng S."/>
            <person name="Wang B."/>
            <person name="Yu K."/>
            <person name="Liang Q."/>
            <person name="Yang W."/>
            <person name="Lou X."/>
            <person name="Chen J."/>
            <person name="Feng M."/>
            <person name="Jian J."/>
            <person name="Zhang X."/>
            <person name="Luo G."/>
            <person name="Jiang Y."/>
            <person name="Liu J."/>
            <person name="Wang Z."/>
            <person name="Sha Y."/>
            <person name="Zhang B."/>
            <person name="Wu H."/>
            <person name="Tang D."/>
            <person name="Shen Q."/>
            <person name="Xue P."/>
            <person name="Zou S."/>
            <person name="Wang X."/>
            <person name="Liu X."/>
            <person name="Wang F."/>
            <person name="Yang Y."/>
            <person name="An X."/>
            <person name="Dong Z."/>
            <person name="Zhang K."/>
            <person name="Zhang X."/>
            <person name="Luo M.C."/>
            <person name="Dvorak J."/>
            <person name="Tong Y."/>
            <person name="Wang J."/>
            <person name="Yang H."/>
            <person name="Li Z."/>
            <person name="Wang D."/>
            <person name="Zhang A."/>
            <person name="Wang J."/>
        </authorList>
    </citation>
    <scope>NUCLEOTIDE SEQUENCE</scope>
</reference>
<dbReference type="SMART" id="SM00487">
    <property type="entry name" value="DEXDc"/>
    <property type="match status" value="1"/>
</dbReference>
<dbReference type="PANTHER" id="PTHR45626:SF3">
    <property type="entry name" value="OS04G0629300 PROTEIN"/>
    <property type="match status" value="1"/>
</dbReference>
<dbReference type="GO" id="GO:0005524">
    <property type="term" value="F:ATP binding"/>
    <property type="evidence" value="ECO:0007669"/>
    <property type="project" value="UniProtKB-KW"/>
</dbReference>
<dbReference type="InterPro" id="IPR049730">
    <property type="entry name" value="SNF2/RAD54-like_C"/>
</dbReference>
<dbReference type="CDD" id="cd18793">
    <property type="entry name" value="SF2_C_SNF"/>
    <property type="match status" value="1"/>
</dbReference>
<dbReference type="Pfam" id="PF00176">
    <property type="entry name" value="SNF2-rel_dom"/>
    <property type="match status" value="1"/>
</dbReference>
<accession>M7YC94</accession>
<dbReference type="InterPro" id="IPR038718">
    <property type="entry name" value="SNF2-like_sf"/>
</dbReference>
<dbReference type="PROSITE" id="PS50089">
    <property type="entry name" value="ZF_RING_2"/>
    <property type="match status" value="1"/>
</dbReference>
<evidence type="ECO:0000256" key="6">
    <source>
        <dbReference type="ARBA" id="ARBA00022806"/>
    </source>
</evidence>
<name>M7YC94_TRIUA</name>
<evidence type="ECO:0000256" key="5">
    <source>
        <dbReference type="ARBA" id="ARBA00022801"/>
    </source>
</evidence>
<keyword evidence="5" id="KW-0378">Hydrolase</keyword>
<dbReference type="SUPFAM" id="SSF52540">
    <property type="entry name" value="P-loop containing nucleoside triphosphate hydrolases"/>
    <property type="match status" value="2"/>
</dbReference>
<evidence type="ECO:0000256" key="9">
    <source>
        <dbReference type="SAM" id="MobiDB-lite"/>
    </source>
</evidence>
<evidence type="ECO:0000313" key="10">
    <source>
        <dbReference type="EMBL" id="EMS47838.1"/>
    </source>
</evidence>
<dbReference type="SUPFAM" id="SSF57850">
    <property type="entry name" value="RING/U-box"/>
    <property type="match status" value="1"/>
</dbReference>
<dbReference type="FunFam" id="3.40.50.10810:FF:000068">
    <property type="entry name" value="SNF2 domain-containing protein / helicase domain-containing protein / zinc finger protein-like protein"/>
    <property type="match status" value="1"/>
</dbReference>
<dbReference type="PANTHER" id="PTHR45626">
    <property type="entry name" value="TRANSCRIPTION TERMINATION FACTOR 2-RELATED"/>
    <property type="match status" value="1"/>
</dbReference>
<dbReference type="PROSITE" id="PS00518">
    <property type="entry name" value="ZF_RING_1"/>
    <property type="match status" value="1"/>
</dbReference>
<keyword evidence="8" id="KW-0067">ATP-binding</keyword>
<keyword evidence="4" id="KW-0863">Zinc-finger</keyword>
<dbReference type="InterPro" id="IPR017907">
    <property type="entry name" value="Znf_RING_CS"/>
</dbReference>
<keyword evidence="6 10" id="KW-0347">Helicase</keyword>
<keyword evidence="3" id="KW-0547">Nucleotide-binding</keyword>
<dbReference type="InterPro" id="IPR013083">
    <property type="entry name" value="Znf_RING/FYVE/PHD"/>
</dbReference>
<feature type="compositionally biased region" description="Low complexity" evidence="9">
    <location>
        <begin position="1106"/>
        <end position="1116"/>
    </location>
</feature>
<dbReference type="InterPro" id="IPR000330">
    <property type="entry name" value="SNF2_N"/>
</dbReference>
<dbReference type="GO" id="GO:0004386">
    <property type="term" value="F:helicase activity"/>
    <property type="evidence" value="ECO:0007669"/>
    <property type="project" value="UniProtKB-KW"/>
</dbReference>
<dbReference type="OMA" id="FHERSNG"/>
<evidence type="ECO:0000256" key="8">
    <source>
        <dbReference type="ARBA" id="ARBA00022840"/>
    </source>
</evidence>
<keyword evidence="7" id="KW-0862">Zinc</keyword>
<dbReference type="PROSITE" id="PS51192">
    <property type="entry name" value="HELICASE_ATP_BIND_1"/>
    <property type="match status" value="1"/>
</dbReference>
<protein>
    <submittedName>
        <fullName evidence="10">Uncharacterized ATP-dependent helicase C23E6.02</fullName>
    </submittedName>
</protein>
<dbReference type="GO" id="GO:0008270">
    <property type="term" value="F:zinc ion binding"/>
    <property type="evidence" value="ECO:0007669"/>
    <property type="project" value="UniProtKB-KW"/>
</dbReference>
<dbReference type="InterPro" id="IPR027417">
    <property type="entry name" value="P-loop_NTPase"/>
</dbReference>
<dbReference type="GO" id="GO:0006281">
    <property type="term" value="P:DNA repair"/>
    <property type="evidence" value="ECO:0007669"/>
    <property type="project" value="TreeGrafter"/>
</dbReference>
<dbReference type="CDD" id="cd18008">
    <property type="entry name" value="DEXDc_SHPRH-like"/>
    <property type="match status" value="1"/>
</dbReference>
<dbReference type="InterPro" id="IPR014001">
    <property type="entry name" value="Helicase_ATP-bd"/>
</dbReference>
<feature type="region of interest" description="Disordered" evidence="9">
    <location>
        <begin position="366"/>
        <end position="388"/>
    </location>
</feature>
<dbReference type="GO" id="GO:0008094">
    <property type="term" value="F:ATP-dependent activity, acting on DNA"/>
    <property type="evidence" value="ECO:0007669"/>
    <property type="project" value="TreeGrafter"/>
</dbReference>
<feature type="compositionally biased region" description="Basic and acidic residues" evidence="9">
    <location>
        <begin position="1136"/>
        <end position="1145"/>
    </location>
</feature>
<dbReference type="InterPro" id="IPR001841">
    <property type="entry name" value="Znf_RING"/>
</dbReference>